<name>A0A556QQQ8_9BACT</name>
<reference evidence="2 3" key="1">
    <citation type="submission" date="2019-07" db="EMBL/GenBank/DDBJ databases">
        <title>Description of 53C-WASEF.</title>
        <authorList>
            <person name="Pitt A."/>
            <person name="Hahn M.W."/>
        </authorList>
    </citation>
    <scope>NUCLEOTIDE SEQUENCE [LARGE SCALE GENOMIC DNA]</scope>
    <source>
        <strain evidence="2 3">53C-WASEF</strain>
    </source>
</reference>
<dbReference type="EMBL" id="VMBG01000001">
    <property type="protein sequence ID" value="TSJ78970.1"/>
    <property type="molecule type" value="Genomic_DNA"/>
</dbReference>
<organism evidence="2 3">
    <name type="scientific">Rariglobus hedericola</name>
    <dbReference type="NCBI Taxonomy" id="2597822"/>
    <lineage>
        <taxon>Bacteria</taxon>
        <taxon>Pseudomonadati</taxon>
        <taxon>Verrucomicrobiota</taxon>
        <taxon>Opitutia</taxon>
        <taxon>Opitutales</taxon>
        <taxon>Opitutaceae</taxon>
        <taxon>Rariglobus</taxon>
    </lineage>
</organism>
<dbReference type="SUPFAM" id="SSF143422">
    <property type="entry name" value="Transposase IS200-like"/>
    <property type="match status" value="1"/>
</dbReference>
<evidence type="ECO:0000313" key="2">
    <source>
        <dbReference type="EMBL" id="TSJ78970.1"/>
    </source>
</evidence>
<dbReference type="Proteomes" id="UP000315648">
    <property type="component" value="Unassembled WGS sequence"/>
</dbReference>
<dbReference type="InterPro" id="IPR036515">
    <property type="entry name" value="Transposase_17_sf"/>
</dbReference>
<dbReference type="Pfam" id="PF01797">
    <property type="entry name" value="Y1_Tnp"/>
    <property type="match status" value="1"/>
</dbReference>
<dbReference type="SMART" id="SM01321">
    <property type="entry name" value="Y1_Tnp"/>
    <property type="match status" value="1"/>
</dbReference>
<dbReference type="RefSeq" id="WP_144229312.1">
    <property type="nucleotide sequence ID" value="NZ_CBCRVV010000005.1"/>
</dbReference>
<dbReference type="PANTHER" id="PTHR36966">
    <property type="entry name" value="REP-ASSOCIATED TYROSINE TRANSPOSASE"/>
    <property type="match status" value="1"/>
</dbReference>
<dbReference type="AlphaFoldDB" id="A0A556QQQ8"/>
<dbReference type="InterPro" id="IPR002686">
    <property type="entry name" value="Transposase_17"/>
</dbReference>
<accession>A0A556QQQ8</accession>
<dbReference type="GO" id="GO:0043565">
    <property type="term" value="F:sequence-specific DNA binding"/>
    <property type="evidence" value="ECO:0007669"/>
    <property type="project" value="TreeGrafter"/>
</dbReference>
<keyword evidence="3" id="KW-1185">Reference proteome</keyword>
<sequence length="183" mass="20624">MAELPVRQTERLRSGRVSVPGARYFITACVAGRESVLAGDAPLKRVLAGINELTLAGDWRLLAATVMPDHVHILFTLGERLPLDRVIAKLKSRARIADAVWRWQANVFEHRLRADEDAEDYAFYIFMNPYRAGLMAVNTRWMGWLSGADARWRFEEGLSTDGAPSVEWLDHVKDVDACIQIST</sequence>
<comment type="caution">
    <text evidence="2">The sequence shown here is derived from an EMBL/GenBank/DDBJ whole genome shotgun (WGS) entry which is preliminary data.</text>
</comment>
<dbReference type="InterPro" id="IPR052715">
    <property type="entry name" value="RAYT_transposase"/>
</dbReference>
<evidence type="ECO:0000313" key="3">
    <source>
        <dbReference type="Proteomes" id="UP000315648"/>
    </source>
</evidence>
<evidence type="ECO:0000259" key="1">
    <source>
        <dbReference type="SMART" id="SM01321"/>
    </source>
</evidence>
<dbReference type="Gene3D" id="3.30.70.1290">
    <property type="entry name" value="Transposase IS200-like"/>
    <property type="match status" value="1"/>
</dbReference>
<gene>
    <name evidence="2" type="ORF">FPL22_06620</name>
</gene>
<dbReference type="GO" id="GO:0004803">
    <property type="term" value="F:transposase activity"/>
    <property type="evidence" value="ECO:0007669"/>
    <property type="project" value="InterPro"/>
</dbReference>
<proteinExistence type="predicted"/>
<protein>
    <recommendedName>
        <fullName evidence="1">Transposase IS200-like domain-containing protein</fullName>
    </recommendedName>
</protein>
<dbReference type="GO" id="GO:0006313">
    <property type="term" value="P:DNA transposition"/>
    <property type="evidence" value="ECO:0007669"/>
    <property type="project" value="InterPro"/>
</dbReference>
<feature type="domain" description="Transposase IS200-like" evidence="1">
    <location>
        <begin position="19"/>
        <end position="128"/>
    </location>
</feature>
<dbReference type="PANTHER" id="PTHR36966:SF1">
    <property type="entry name" value="REP-ASSOCIATED TYROSINE TRANSPOSASE"/>
    <property type="match status" value="1"/>
</dbReference>
<dbReference type="OrthoDB" id="9794403at2"/>